<keyword evidence="3" id="KW-1185">Reference proteome</keyword>
<dbReference type="Proteomes" id="UP000028990">
    <property type="component" value="Unassembled WGS sequence"/>
</dbReference>
<protein>
    <submittedName>
        <fullName evidence="2">Uncharacterized protein</fullName>
    </submittedName>
</protein>
<proteinExistence type="predicted"/>
<organism evidence="2 3">
    <name type="scientific">Fukomys damarensis</name>
    <name type="common">Damaraland mole rat</name>
    <name type="synonym">Cryptomys damarensis</name>
    <dbReference type="NCBI Taxonomy" id="885580"/>
    <lineage>
        <taxon>Eukaryota</taxon>
        <taxon>Metazoa</taxon>
        <taxon>Chordata</taxon>
        <taxon>Craniata</taxon>
        <taxon>Vertebrata</taxon>
        <taxon>Euteleostomi</taxon>
        <taxon>Mammalia</taxon>
        <taxon>Eutheria</taxon>
        <taxon>Euarchontoglires</taxon>
        <taxon>Glires</taxon>
        <taxon>Rodentia</taxon>
        <taxon>Hystricomorpha</taxon>
        <taxon>Bathyergidae</taxon>
        <taxon>Fukomys</taxon>
    </lineage>
</organism>
<dbReference type="AlphaFoldDB" id="A0A091CWH5"/>
<name>A0A091CWH5_FUKDA</name>
<dbReference type="EMBL" id="KN123861">
    <property type="protein sequence ID" value="KFO23007.1"/>
    <property type="molecule type" value="Genomic_DNA"/>
</dbReference>
<feature type="region of interest" description="Disordered" evidence="1">
    <location>
        <begin position="1"/>
        <end position="29"/>
    </location>
</feature>
<reference evidence="2 3" key="1">
    <citation type="submission" date="2013-11" db="EMBL/GenBank/DDBJ databases">
        <title>The Damaraland mole rat (Fukomys damarensis) genome and evolution of African mole rats.</title>
        <authorList>
            <person name="Gladyshev V.N."/>
            <person name="Fang X."/>
        </authorList>
    </citation>
    <scope>NUCLEOTIDE SEQUENCE [LARGE SCALE GENOMIC DNA]</scope>
    <source>
        <tissue evidence="2">Liver</tissue>
    </source>
</reference>
<gene>
    <name evidence="2" type="ORF">H920_15601</name>
</gene>
<evidence type="ECO:0000313" key="2">
    <source>
        <dbReference type="EMBL" id="KFO23007.1"/>
    </source>
</evidence>
<sequence length="158" mass="17644">MSFGQKPRLGGPFSHQNEDGTQVDVAQPKQHDLQLTERQDCAEDWAKAHQHSSFTSHCEEKLSAILEPTVALGWASRSFVQIKALPGSHFEGHILTRRAKACPREKGLPVASLNREDNKAEADPWQYSNPARPPEALYSCLPGFLEQKRHGTFTVCIL</sequence>
<evidence type="ECO:0000256" key="1">
    <source>
        <dbReference type="SAM" id="MobiDB-lite"/>
    </source>
</evidence>
<evidence type="ECO:0000313" key="3">
    <source>
        <dbReference type="Proteomes" id="UP000028990"/>
    </source>
</evidence>
<accession>A0A091CWH5</accession>